<evidence type="ECO:0000256" key="2">
    <source>
        <dbReference type="SAM" id="MobiDB-lite"/>
    </source>
</evidence>
<dbReference type="GO" id="GO:0008745">
    <property type="term" value="F:N-acetylmuramoyl-L-alanine amidase activity"/>
    <property type="evidence" value="ECO:0007669"/>
    <property type="project" value="InterPro"/>
</dbReference>
<dbReference type="InterPro" id="IPR002508">
    <property type="entry name" value="MurNAc-LAA_cat"/>
</dbReference>
<keyword evidence="5" id="KW-1185">Reference proteome</keyword>
<evidence type="ECO:0000259" key="3">
    <source>
        <dbReference type="SMART" id="SM00646"/>
    </source>
</evidence>
<gene>
    <name evidence="4" type="ORF">E2980_11705</name>
</gene>
<dbReference type="AlphaFoldDB" id="A0A4Y8M1A8"/>
<dbReference type="CDD" id="cd02696">
    <property type="entry name" value="MurNAc-LAA"/>
    <property type="match status" value="1"/>
</dbReference>
<feature type="domain" description="MurNAc-LAA" evidence="3">
    <location>
        <begin position="132"/>
        <end position="240"/>
    </location>
</feature>
<dbReference type="SUPFAM" id="SSF53187">
    <property type="entry name" value="Zn-dependent exopeptidases"/>
    <property type="match status" value="1"/>
</dbReference>
<dbReference type="GO" id="GO:0030288">
    <property type="term" value="C:outer membrane-bounded periplasmic space"/>
    <property type="evidence" value="ECO:0007669"/>
    <property type="project" value="TreeGrafter"/>
</dbReference>
<accession>A0A4Y8M1A8</accession>
<name>A0A4Y8M1A8_9BACL</name>
<dbReference type="OrthoDB" id="9806267at2"/>
<dbReference type="GO" id="GO:0009253">
    <property type="term" value="P:peptidoglycan catabolic process"/>
    <property type="evidence" value="ECO:0007669"/>
    <property type="project" value="InterPro"/>
</dbReference>
<proteinExistence type="predicted"/>
<keyword evidence="1" id="KW-0378">Hydrolase</keyword>
<feature type="region of interest" description="Disordered" evidence="2">
    <location>
        <begin position="44"/>
        <end position="65"/>
    </location>
</feature>
<reference evidence="4 5" key="1">
    <citation type="submission" date="2019-03" db="EMBL/GenBank/DDBJ databases">
        <title>Cohnella endophytica sp. nov., a novel endophytic bacterium isolated from bark of Sonneratia apetala.</title>
        <authorList>
            <person name="Tuo L."/>
        </authorList>
    </citation>
    <scope>NUCLEOTIDE SEQUENCE [LARGE SCALE GENOMIC DNA]</scope>
    <source>
        <strain evidence="4 5">CCTCC AB 208254</strain>
    </source>
</reference>
<evidence type="ECO:0000256" key="1">
    <source>
        <dbReference type="ARBA" id="ARBA00022801"/>
    </source>
</evidence>
<dbReference type="RefSeq" id="WP_135152370.1">
    <property type="nucleotide sequence ID" value="NZ_SOMN01000014.1"/>
</dbReference>
<dbReference type="SMART" id="SM00646">
    <property type="entry name" value="Ami_3"/>
    <property type="match status" value="1"/>
</dbReference>
<organism evidence="4 5">
    <name type="scientific">Cohnella luojiensis</name>
    <dbReference type="NCBI Taxonomy" id="652876"/>
    <lineage>
        <taxon>Bacteria</taxon>
        <taxon>Bacillati</taxon>
        <taxon>Bacillota</taxon>
        <taxon>Bacilli</taxon>
        <taxon>Bacillales</taxon>
        <taxon>Paenibacillaceae</taxon>
        <taxon>Cohnella</taxon>
    </lineage>
</organism>
<dbReference type="Proteomes" id="UP000297900">
    <property type="component" value="Unassembled WGS sequence"/>
</dbReference>
<evidence type="ECO:0000313" key="4">
    <source>
        <dbReference type="EMBL" id="TFE26279.1"/>
    </source>
</evidence>
<dbReference type="EMBL" id="SOMN01000014">
    <property type="protein sequence ID" value="TFE26279.1"/>
    <property type="molecule type" value="Genomic_DNA"/>
</dbReference>
<dbReference type="Gene3D" id="3.40.630.40">
    <property type="entry name" value="Zn-dependent exopeptidases"/>
    <property type="match status" value="1"/>
</dbReference>
<dbReference type="PANTHER" id="PTHR30404:SF0">
    <property type="entry name" value="N-ACETYLMURAMOYL-L-ALANINE AMIDASE AMIC"/>
    <property type="match status" value="1"/>
</dbReference>
<dbReference type="PANTHER" id="PTHR30404">
    <property type="entry name" value="N-ACETYLMURAMOYL-L-ALANINE AMIDASE"/>
    <property type="match status" value="1"/>
</dbReference>
<protein>
    <submittedName>
        <fullName evidence="4">N-acetylmuramoyl-L-alanine amidase</fullName>
    </submittedName>
</protein>
<comment type="caution">
    <text evidence="4">The sequence shown here is derived from an EMBL/GenBank/DDBJ whole genome shotgun (WGS) entry which is preliminary data.</text>
</comment>
<sequence>MNPYMNQNEKKRRLARFVALPIFFFLLAGSLFILVGNQSEGSPALSAGPNLSKGPTAQVADSSSQPDRVYKIMIDPGHGGKDPGATGDSGNEEKDLNLSLALKVLDLFKNDPRFEIRLTRTDDTFVELEDRAKLANEWGADVFISIHGNSFEDKNTSGIETYYSFETSTPLAQALHQKMIEAMGFADRGVREDPLRVLSLSEMSAVLIEVGYLSNSAEEAILLSDEGQALAVQAIVESLKEYFMAS</sequence>
<dbReference type="InterPro" id="IPR050695">
    <property type="entry name" value="N-acetylmuramoyl_amidase_3"/>
</dbReference>
<evidence type="ECO:0000313" key="5">
    <source>
        <dbReference type="Proteomes" id="UP000297900"/>
    </source>
</evidence>
<dbReference type="Pfam" id="PF01520">
    <property type="entry name" value="Amidase_3"/>
    <property type="match status" value="1"/>
</dbReference>
<feature type="compositionally biased region" description="Polar residues" evidence="2">
    <location>
        <begin position="53"/>
        <end position="65"/>
    </location>
</feature>